<dbReference type="RefSeq" id="WP_146684011.1">
    <property type="nucleotide sequence ID" value="NZ_CP019646.1"/>
</dbReference>
<evidence type="ECO:0000313" key="1">
    <source>
        <dbReference type="EMBL" id="AQQ71846.1"/>
    </source>
</evidence>
<name>A0A1R7T5V6_9BACT</name>
<proteinExistence type="predicted"/>
<dbReference type="Pfam" id="PF22825">
    <property type="entry name" value="HpiC1-like"/>
    <property type="match status" value="1"/>
</dbReference>
<dbReference type="EMBL" id="CP019646">
    <property type="protein sequence ID" value="AQQ71846.1"/>
    <property type="molecule type" value="Genomic_DNA"/>
</dbReference>
<organism evidence="1 2">
    <name type="scientific">Limihaloglobus sulfuriphilus</name>
    <dbReference type="NCBI Taxonomy" id="1851148"/>
    <lineage>
        <taxon>Bacteria</taxon>
        <taxon>Pseudomonadati</taxon>
        <taxon>Planctomycetota</taxon>
        <taxon>Phycisphaerae</taxon>
        <taxon>Sedimentisphaerales</taxon>
        <taxon>Sedimentisphaeraceae</taxon>
        <taxon>Limihaloglobus</taxon>
    </lineage>
</organism>
<dbReference type="Proteomes" id="UP000188181">
    <property type="component" value="Chromosome"/>
</dbReference>
<gene>
    <name evidence="1" type="ORF">SMSP2_02225</name>
</gene>
<dbReference type="OrthoDB" id="9910737at2"/>
<evidence type="ECO:0000313" key="2">
    <source>
        <dbReference type="Proteomes" id="UP000188181"/>
    </source>
</evidence>
<dbReference type="AlphaFoldDB" id="A0A1R7T5V6"/>
<protein>
    <submittedName>
        <fullName evidence="1">Uncharacterized protein</fullName>
    </submittedName>
</protein>
<keyword evidence="2" id="KW-1185">Reference proteome</keyword>
<accession>A0A1R7T5V6</accession>
<dbReference type="InterPro" id="IPR054720">
    <property type="entry name" value="HpiC1"/>
</dbReference>
<reference evidence="2" key="1">
    <citation type="submission" date="2017-02" db="EMBL/GenBank/DDBJ databases">
        <title>Comparative genomics and description of representatives of a novel lineage of planctomycetes thriving in anoxic sediments.</title>
        <authorList>
            <person name="Spring S."/>
            <person name="Bunk B."/>
            <person name="Sproer C."/>
        </authorList>
    </citation>
    <scope>NUCLEOTIDE SEQUENCE [LARGE SCALE GENOMIC DNA]</scope>
    <source>
        <strain evidence="2">SM-Chi-D1</strain>
    </source>
</reference>
<sequence length="281" mass="31618">MKLFFNRAAFALILMFFLGSILQAELVNIPNASFEMPETEFADPNISEWQDAPKPWWYDESGGYYWEQLTGFFRNVGSEDPAHIDNCDGNQAAWLFAVPQVELFQDLEAVFQIGRIYRLKVGIIGGGGNMKDDVPIELRLYYRDAEDNKVAIDSTAYSYDLSSGYIKHFNDIVVEIPPVKEGDPWAGKSIGVQLVSTLVFPDDLDPESGRAGGYWDLDNFRLTAVSPDFSSDCFVDMEDFALMAQNWLSCSDASTDLTDEGCVSAEDMEIFAGYWLENVCR</sequence>
<dbReference type="KEGG" id="pbas:SMSP2_02225"/>